<dbReference type="Proteomes" id="UP000178347">
    <property type="component" value="Unassembled WGS sequence"/>
</dbReference>
<dbReference type="InterPro" id="IPR038763">
    <property type="entry name" value="DHH_sf"/>
</dbReference>
<dbReference type="InterPro" id="IPR051673">
    <property type="entry name" value="SSDNA_exonuclease_RecJ"/>
</dbReference>
<dbReference type="AlphaFoldDB" id="A0A1F6MQM4"/>
<keyword evidence="4" id="KW-0378">Hydrolase</keyword>
<comment type="similarity">
    <text evidence="1">Belongs to the RecJ family.</text>
</comment>
<proteinExistence type="inferred from homology"/>
<dbReference type="Pfam" id="PF17768">
    <property type="entry name" value="RecJ_OB"/>
    <property type="match status" value="1"/>
</dbReference>
<dbReference type="NCBIfam" id="TIGR00644">
    <property type="entry name" value="recJ"/>
    <property type="match status" value="1"/>
</dbReference>
<evidence type="ECO:0000259" key="8">
    <source>
        <dbReference type="Pfam" id="PF17768"/>
    </source>
</evidence>
<sequence length="581" mass="65167">MQKVWKILDPAPKSFLEEHPELPPTAANLLYHRRITTSEKIDEFLNPDYLQDIFDPYLFRDMAKAVERIFRAIENKEKIIVHGDYDADGVSASVILVSTLKTLGANDVDVFLPHREIDGYGLNKYTVQTLAQQKTSLIITCDCGVSNFQEVKIANQNNIDVIITDHHGIPEKLPPAFAIIHPLLPGETYPDKGLCGGGVAFKLAQALLQKRQPENKDGWEKWLLDLVAIASVADMVPLLGESRTLTKYGLVVLNKTRRIGLQKLLLEARLTQEDGSKKRELDTYNIGFHIAPRLNAAGRMNHANTAYNLLITEDPIEATDLAYQLNQNNTERQKSTEELVKKAIAQVEAEQKNAPVLFIIGEGWPTGIIGLIAGKIKDKYYKPTLVMSRHENEIVGSGRSVEGFSLIGNLQEMPEVFHKFGGHPMACGFTLRDKDALGEFKIKLTEKFLAKTAVMDMIPSLPVDAKISLDDVSWELYDLLSKFEPFGQGNEKPKYLAENLEIYSLEPVGQEGKHLRIMIKTPTGKIRKTIGWSLCNGNGNETNWCKKLKPGDKIDLVFEIGVNEWNGNRELQLTIIDLKKC</sequence>
<organism evidence="9 10">
    <name type="scientific">Candidatus Magasanikbacteria bacterium RIFCSPLOWO2_12_FULL_43_12</name>
    <dbReference type="NCBI Taxonomy" id="1798692"/>
    <lineage>
        <taxon>Bacteria</taxon>
        <taxon>Candidatus Magasanikiibacteriota</taxon>
    </lineage>
</organism>
<dbReference type="Gene3D" id="3.90.1640.30">
    <property type="match status" value="1"/>
</dbReference>
<accession>A0A1F6MQM4</accession>
<evidence type="ECO:0000256" key="5">
    <source>
        <dbReference type="ARBA" id="ARBA00022839"/>
    </source>
</evidence>
<dbReference type="SUPFAM" id="SSF64182">
    <property type="entry name" value="DHH phosphoesterases"/>
    <property type="match status" value="1"/>
</dbReference>
<dbReference type="InterPro" id="IPR003156">
    <property type="entry name" value="DHHA1_dom"/>
</dbReference>
<feature type="domain" description="RecJ OB" evidence="8">
    <location>
        <begin position="463"/>
        <end position="577"/>
    </location>
</feature>
<dbReference type="InterPro" id="IPR041122">
    <property type="entry name" value="RecJ_OB"/>
</dbReference>
<dbReference type="STRING" id="1798692.A3G00_03605"/>
<keyword evidence="3" id="KW-0540">Nuclease</keyword>
<dbReference type="Gene3D" id="2.40.50.460">
    <property type="match status" value="1"/>
</dbReference>
<dbReference type="EMBL" id="MFQN01000033">
    <property type="protein sequence ID" value="OGH73964.1"/>
    <property type="molecule type" value="Genomic_DNA"/>
</dbReference>
<evidence type="ECO:0000256" key="1">
    <source>
        <dbReference type="ARBA" id="ARBA00005915"/>
    </source>
</evidence>
<feature type="domain" description="DHHA1" evidence="7">
    <location>
        <begin position="356"/>
        <end position="445"/>
    </location>
</feature>
<gene>
    <name evidence="9" type="ORF">A3G00_03605</name>
</gene>
<dbReference type="InterPro" id="IPR001667">
    <property type="entry name" value="DDH_dom"/>
</dbReference>
<keyword evidence="5 9" id="KW-0269">Exonuclease</keyword>
<dbReference type="GO" id="GO:0003676">
    <property type="term" value="F:nucleic acid binding"/>
    <property type="evidence" value="ECO:0007669"/>
    <property type="project" value="InterPro"/>
</dbReference>
<dbReference type="InterPro" id="IPR004610">
    <property type="entry name" value="RecJ"/>
</dbReference>
<dbReference type="GO" id="GO:0008409">
    <property type="term" value="F:5'-3' exonuclease activity"/>
    <property type="evidence" value="ECO:0007669"/>
    <property type="project" value="InterPro"/>
</dbReference>
<evidence type="ECO:0000256" key="3">
    <source>
        <dbReference type="ARBA" id="ARBA00022722"/>
    </source>
</evidence>
<dbReference type="PANTHER" id="PTHR30255:SF2">
    <property type="entry name" value="SINGLE-STRANDED-DNA-SPECIFIC EXONUCLEASE RECJ"/>
    <property type="match status" value="1"/>
</dbReference>
<dbReference type="GO" id="GO:0006310">
    <property type="term" value="P:DNA recombination"/>
    <property type="evidence" value="ECO:0007669"/>
    <property type="project" value="InterPro"/>
</dbReference>
<dbReference type="GO" id="GO:0006281">
    <property type="term" value="P:DNA repair"/>
    <property type="evidence" value="ECO:0007669"/>
    <property type="project" value="InterPro"/>
</dbReference>
<evidence type="ECO:0000256" key="2">
    <source>
        <dbReference type="ARBA" id="ARBA00019841"/>
    </source>
</evidence>
<feature type="domain" description="DDH" evidence="6">
    <location>
        <begin position="78"/>
        <end position="230"/>
    </location>
</feature>
<evidence type="ECO:0000259" key="6">
    <source>
        <dbReference type="Pfam" id="PF01368"/>
    </source>
</evidence>
<dbReference type="Pfam" id="PF02272">
    <property type="entry name" value="DHHA1"/>
    <property type="match status" value="1"/>
</dbReference>
<evidence type="ECO:0000256" key="4">
    <source>
        <dbReference type="ARBA" id="ARBA00022801"/>
    </source>
</evidence>
<dbReference type="Pfam" id="PF01368">
    <property type="entry name" value="DHH"/>
    <property type="match status" value="1"/>
</dbReference>
<evidence type="ECO:0000259" key="7">
    <source>
        <dbReference type="Pfam" id="PF02272"/>
    </source>
</evidence>
<evidence type="ECO:0000313" key="10">
    <source>
        <dbReference type="Proteomes" id="UP000178347"/>
    </source>
</evidence>
<dbReference type="PANTHER" id="PTHR30255">
    <property type="entry name" value="SINGLE-STRANDED-DNA-SPECIFIC EXONUCLEASE RECJ"/>
    <property type="match status" value="1"/>
</dbReference>
<protein>
    <recommendedName>
        <fullName evidence="2">Single-stranded-DNA-specific exonuclease RecJ</fullName>
    </recommendedName>
</protein>
<name>A0A1F6MQM4_9BACT</name>
<evidence type="ECO:0000313" key="9">
    <source>
        <dbReference type="EMBL" id="OGH73964.1"/>
    </source>
</evidence>
<comment type="caution">
    <text evidence="9">The sequence shown here is derived from an EMBL/GenBank/DDBJ whole genome shotgun (WGS) entry which is preliminary data.</text>
</comment>
<reference evidence="9 10" key="1">
    <citation type="journal article" date="2016" name="Nat. Commun.">
        <title>Thousands of microbial genomes shed light on interconnected biogeochemical processes in an aquifer system.</title>
        <authorList>
            <person name="Anantharaman K."/>
            <person name="Brown C.T."/>
            <person name="Hug L.A."/>
            <person name="Sharon I."/>
            <person name="Castelle C.J."/>
            <person name="Probst A.J."/>
            <person name="Thomas B.C."/>
            <person name="Singh A."/>
            <person name="Wilkins M.J."/>
            <person name="Karaoz U."/>
            <person name="Brodie E.L."/>
            <person name="Williams K.H."/>
            <person name="Hubbard S.S."/>
            <person name="Banfield J.F."/>
        </authorList>
    </citation>
    <scope>NUCLEOTIDE SEQUENCE [LARGE SCALE GENOMIC DNA]</scope>
</reference>